<evidence type="ECO:0000313" key="12">
    <source>
        <dbReference type="Proteomes" id="UP001152320"/>
    </source>
</evidence>
<evidence type="ECO:0000256" key="4">
    <source>
        <dbReference type="ARBA" id="ARBA00022723"/>
    </source>
</evidence>
<dbReference type="EMBL" id="JAIZAY010000008">
    <property type="protein sequence ID" value="KAJ8037691.1"/>
    <property type="molecule type" value="Genomic_DNA"/>
</dbReference>
<dbReference type="AlphaFoldDB" id="A0A9Q1C302"/>
<dbReference type="InterPro" id="IPR001841">
    <property type="entry name" value="Znf_RING"/>
</dbReference>
<dbReference type="PANTHER" id="PTHR22996">
    <property type="entry name" value="MAHOGUNIN"/>
    <property type="match status" value="1"/>
</dbReference>
<dbReference type="PANTHER" id="PTHR22996:SF0">
    <property type="entry name" value="RE60872P-RELATED"/>
    <property type="match status" value="1"/>
</dbReference>
<keyword evidence="3" id="KW-0808">Transferase</keyword>
<keyword evidence="4" id="KW-0479">Metal-binding</keyword>
<keyword evidence="12" id="KW-1185">Reference proteome</keyword>
<evidence type="ECO:0000256" key="8">
    <source>
        <dbReference type="PROSITE-ProRule" id="PRU00175"/>
    </source>
</evidence>
<evidence type="ECO:0000256" key="9">
    <source>
        <dbReference type="SAM" id="MobiDB-lite"/>
    </source>
</evidence>
<feature type="compositionally biased region" description="Basic and acidic residues" evidence="9">
    <location>
        <begin position="411"/>
        <end position="427"/>
    </location>
</feature>
<feature type="domain" description="RING-type" evidence="10">
    <location>
        <begin position="280"/>
        <end position="319"/>
    </location>
</feature>
<evidence type="ECO:0000256" key="7">
    <source>
        <dbReference type="ARBA" id="ARBA00022833"/>
    </source>
</evidence>
<dbReference type="FunFam" id="3.30.40.10:FF:000013">
    <property type="entry name" value="E3 ubiquitin-protein ligase MGRN1 isoform 1"/>
    <property type="match status" value="1"/>
</dbReference>
<comment type="caution">
    <text evidence="11">The sequence shown here is derived from an EMBL/GenBank/DDBJ whole genome shotgun (WGS) entry which is preliminary data.</text>
</comment>
<evidence type="ECO:0000256" key="5">
    <source>
        <dbReference type="ARBA" id="ARBA00022771"/>
    </source>
</evidence>
<protein>
    <recommendedName>
        <fullName evidence="2">RING-type E3 ubiquitin transferase</fullName>
        <ecNumber evidence="2">2.3.2.27</ecNumber>
    </recommendedName>
</protein>
<proteinExistence type="predicted"/>
<organism evidence="11 12">
    <name type="scientific">Holothuria leucospilota</name>
    <name type="common">Black long sea cucumber</name>
    <name type="synonym">Mertensiothuria leucospilota</name>
    <dbReference type="NCBI Taxonomy" id="206669"/>
    <lineage>
        <taxon>Eukaryota</taxon>
        <taxon>Metazoa</taxon>
        <taxon>Echinodermata</taxon>
        <taxon>Eleutherozoa</taxon>
        <taxon>Echinozoa</taxon>
        <taxon>Holothuroidea</taxon>
        <taxon>Aspidochirotacea</taxon>
        <taxon>Aspidochirotida</taxon>
        <taxon>Holothuriidae</taxon>
        <taxon>Holothuria</taxon>
    </lineage>
</organism>
<dbReference type="Pfam" id="PF13920">
    <property type="entry name" value="zf-C3HC4_3"/>
    <property type="match status" value="1"/>
</dbReference>
<evidence type="ECO:0000256" key="2">
    <source>
        <dbReference type="ARBA" id="ARBA00012483"/>
    </source>
</evidence>
<keyword evidence="5 8" id="KW-0863">Zinc-finger</keyword>
<feature type="region of interest" description="Disordered" evidence="9">
    <location>
        <begin position="453"/>
        <end position="482"/>
    </location>
</feature>
<dbReference type="GO" id="GO:0016567">
    <property type="term" value="P:protein ubiquitination"/>
    <property type="evidence" value="ECO:0007669"/>
    <property type="project" value="UniProtKB-ARBA"/>
</dbReference>
<gene>
    <name evidence="11" type="ORF">HOLleu_18578</name>
</gene>
<dbReference type="Pfam" id="PF26192">
    <property type="entry name" value="RNF157-like_N"/>
    <property type="match status" value="1"/>
</dbReference>
<feature type="compositionally biased region" description="Basic and acidic residues" evidence="9">
    <location>
        <begin position="383"/>
        <end position="393"/>
    </location>
</feature>
<dbReference type="OrthoDB" id="10014838at2759"/>
<dbReference type="Gene3D" id="3.30.40.10">
    <property type="entry name" value="Zinc/RING finger domain, C3HC4 (zinc finger)"/>
    <property type="match status" value="1"/>
</dbReference>
<dbReference type="GO" id="GO:0005737">
    <property type="term" value="C:cytoplasm"/>
    <property type="evidence" value="ECO:0007669"/>
    <property type="project" value="TreeGrafter"/>
</dbReference>
<accession>A0A9Q1C302</accession>
<dbReference type="InterPro" id="IPR058981">
    <property type="entry name" value="MGRN1/RNF157-like_N"/>
</dbReference>
<feature type="compositionally biased region" description="Polar residues" evidence="9">
    <location>
        <begin position="340"/>
        <end position="351"/>
    </location>
</feature>
<dbReference type="SMART" id="SM00184">
    <property type="entry name" value="RING"/>
    <property type="match status" value="1"/>
</dbReference>
<dbReference type="SUPFAM" id="SSF57850">
    <property type="entry name" value="RING/U-box"/>
    <property type="match status" value="1"/>
</dbReference>
<dbReference type="GO" id="GO:0061630">
    <property type="term" value="F:ubiquitin protein ligase activity"/>
    <property type="evidence" value="ECO:0007669"/>
    <property type="project" value="UniProtKB-EC"/>
</dbReference>
<keyword evidence="7" id="KW-0862">Zinc</keyword>
<dbReference type="InterPro" id="IPR045194">
    <property type="entry name" value="MGRN1/RNF157-like"/>
</dbReference>
<comment type="catalytic activity">
    <reaction evidence="1">
        <text>S-ubiquitinyl-[E2 ubiquitin-conjugating enzyme]-L-cysteine + [acceptor protein]-L-lysine = [E2 ubiquitin-conjugating enzyme]-L-cysteine + N(6)-ubiquitinyl-[acceptor protein]-L-lysine.</text>
        <dbReference type="EC" id="2.3.2.27"/>
    </reaction>
</comment>
<evidence type="ECO:0000259" key="10">
    <source>
        <dbReference type="PROSITE" id="PS50089"/>
    </source>
</evidence>
<dbReference type="PROSITE" id="PS50089">
    <property type="entry name" value="ZF_RING_2"/>
    <property type="match status" value="1"/>
</dbReference>
<dbReference type="EC" id="2.3.2.27" evidence="2"/>
<feature type="region of interest" description="Disordered" evidence="9">
    <location>
        <begin position="568"/>
        <end position="597"/>
    </location>
</feature>
<evidence type="ECO:0000313" key="11">
    <source>
        <dbReference type="EMBL" id="KAJ8037691.1"/>
    </source>
</evidence>
<evidence type="ECO:0000256" key="6">
    <source>
        <dbReference type="ARBA" id="ARBA00022786"/>
    </source>
</evidence>
<name>A0A9Q1C302_HOLLE</name>
<evidence type="ECO:0000256" key="1">
    <source>
        <dbReference type="ARBA" id="ARBA00000900"/>
    </source>
</evidence>
<sequence length="597" mass="65697">MGTIQSICSSLQRSTVEEVDIGGNSAYRYPPKSGCYFGSHFTMGGQRFDTPQPEAYLFGENSDLNYLGTRPATFPYPASNSSEPTKTLKSLVNIRKDSLRLVKVMSARETEDGTDSDDLYSVEFTFDSEARAAITIYFFATEEVESGIAKYTARDSTLRSETFRYDRGANQQFYQPAFTFSPASFNEEEFSYDPLKEVIPVVIQCSVEEGEEHTGHCHTLLATFERTSEGTYVMKYLKQKQMIEGVYYLLQEIYGIENKNTQQTVKSEEEDLLDDNSSDCAICLSDPRDTLILPCRHLCLCNSCADNLRYQASSCPICRAPFRALLQIRALRKVNSPADIQTTDESVSQDNVPPGYQAIPLGEALNGPSQRPVMGAEGGTAERVPDASGGDRSKRSKRKHRSSSGNTNRSRKPETDLKKAGKGKDMEPEATDALPVDVVSGTELTLTNVTTFDTEEKDLEPEVNCRVQSAPARGRDPASYDDLPERAQSALDPLPAYETHIEVGQEPSEADYLKDGFESDTTSMAPSVMQPSAIFTEESEDAENKDRVDVPANSPVMTTVDVDLPGTPAGLSLGHRTTDTSTPSITDLDGDSNVMIV</sequence>
<keyword evidence="6" id="KW-0833">Ubl conjugation pathway</keyword>
<evidence type="ECO:0000256" key="3">
    <source>
        <dbReference type="ARBA" id="ARBA00022679"/>
    </source>
</evidence>
<dbReference type="InterPro" id="IPR013083">
    <property type="entry name" value="Znf_RING/FYVE/PHD"/>
</dbReference>
<dbReference type="GO" id="GO:0008270">
    <property type="term" value="F:zinc ion binding"/>
    <property type="evidence" value="ECO:0007669"/>
    <property type="project" value="UniProtKB-KW"/>
</dbReference>
<feature type="region of interest" description="Disordered" evidence="9">
    <location>
        <begin position="340"/>
        <end position="438"/>
    </location>
</feature>
<dbReference type="Proteomes" id="UP001152320">
    <property type="component" value="Chromosome 8"/>
</dbReference>
<reference evidence="11" key="1">
    <citation type="submission" date="2021-10" db="EMBL/GenBank/DDBJ databases">
        <title>Tropical sea cucumber genome reveals ecological adaptation and Cuvierian tubules defense mechanism.</title>
        <authorList>
            <person name="Chen T."/>
        </authorList>
    </citation>
    <scope>NUCLEOTIDE SEQUENCE</scope>
    <source>
        <strain evidence="11">Nanhai2018</strain>
        <tissue evidence="11">Muscle</tissue>
    </source>
</reference>